<gene>
    <name evidence="1" type="ORF">AWZ03_003306</name>
</gene>
<organism evidence="1 2">
    <name type="scientific">Drosophila navojoa</name>
    <name type="common">Fruit fly</name>
    <dbReference type="NCBI Taxonomy" id="7232"/>
    <lineage>
        <taxon>Eukaryota</taxon>
        <taxon>Metazoa</taxon>
        <taxon>Ecdysozoa</taxon>
        <taxon>Arthropoda</taxon>
        <taxon>Hexapoda</taxon>
        <taxon>Insecta</taxon>
        <taxon>Pterygota</taxon>
        <taxon>Neoptera</taxon>
        <taxon>Endopterygota</taxon>
        <taxon>Diptera</taxon>
        <taxon>Brachycera</taxon>
        <taxon>Muscomorpha</taxon>
        <taxon>Ephydroidea</taxon>
        <taxon>Drosophilidae</taxon>
        <taxon>Drosophila</taxon>
    </lineage>
</organism>
<dbReference type="AlphaFoldDB" id="A0A484BRM0"/>
<accession>A0A484BRM0</accession>
<evidence type="ECO:0000313" key="1">
    <source>
        <dbReference type="EMBL" id="TDG50401.1"/>
    </source>
</evidence>
<keyword evidence="2" id="KW-1185">Reference proteome</keyword>
<evidence type="ECO:0000313" key="2">
    <source>
        <dbReference type="Proteomes" id="UP000295192"/>
    </source>
</evidence>
<dbReference type="Proteomes" id="UP000295192">
    <property type="component" value="Unassembled WGS sequence"/>
</dbReference>
<name>A0A484BRM0_DRONA</name>
<reference evidence="1 2" key="1">
    <citation type="journal article" date="2019" name="J. Hered.">
        <title>An Improved Genome Assembly for Drosophila navojoa, the Basal Species in the mojavensis Cluster.</title>
        <authorList>
            <person name="Vanderlinde T."/>
            <person name="Dupim E.G."/>
            <person name="Nazario-Yepiz N.O."/>
            <person name="Carvalho A.B."/>
        </authorList>
    </citation>
    <scope>NUCLEOTIDE SEQUENCE [LARGE SCALE GENOMIC DNA]</scope>
    <source>
        <strain evidence="1">Navoj_Jal97</strain>
        <tissue evidence="1">Whole organism</tissue>
    </source>
</reference>
<dbReference type="EMBL" id="LSRL02000016">
    <property type="protein sequence ID" value="TDG50401.1"/>
    <property type="molecule type" value="Genomic_DNA"/>
</dbReference>
<proteinExistence type="predicted"/>
<protein>
    <submittedName>
        <fullName evidence="1">Uncharacterized protein</fullName>
    </submittedName>
</protein>
<comment type="caution">
    <text evidence="1">The sequence shown here is derived from an EMBL/GenBank/DDBJ whole genome shotgun (WGS) entry which is preliminary data.</text>
</comment>
<sequence>MPGANGEPKTSSLGNGSEAVAALESLCPGLRLGWAGLGRSAAGLTGDKCFFLYETSTGLIGLLDEEEEEQRKSQAEGF</sequence>